<protein>
    <submittedName>
        <fullName evidence="3">Putative transcriptional regulator</fullName>
    </submittedName>
</protein>
<keyword evidence="1" id="KW-0175">Coiled coil</keyword>
<organism evidence="3 4">
    <name type="scientific">Streptococcus pseudopneumoniae</name>
    <dbReference type="NCBI Taxonomy" id="257758"/>
    <lineage>
        <taxon>Bacteria</taxon>
        <taxon>Bacillati</taxon>
        <taxon>Bacillota</taxon>
        <taxon>Bacilli</taxon>
        <taxon>Lactobacillales</taxon>
        <taxon>Streptococcaceae</taxon>
        <taxon>Streptococcus</taxon>
    </lineage>
</organism>
<dbReference type="Gene3D" id="1.10.260.40">
    <property type="entry name" value="lambda repressor-like DNA-binding domains"/>
    <property type="match status" value="1"/>
</dbReference>
<name>A0A0T8U5X2_9STRE</name>
<dbReference type="SMART" id="SM00530">
    <property type="entry name" value="HTH_XRE"/>
    <property type="match status" value="1"/>
</dbReference>
<dbReference type="SUPFAM" id="SSF47413">
    <property type="entry name" value="lambda repressor-like DNA-binding domains"/>
    <property type="match status" value="1"/>
</dbReference>
<gene>
    <name evidence="3" type="ORF">ERS021757_00789</name>
</gene>
<dbReference type="RefSeq" id="WP_050261428.1">
    <property type="nucleotide sequence ID" value="NZ_CMJT01000006.1"/>
</dbReference>
<dbReference type="InterPro" id="IPR001387">
    <property type="entry name" value="Cro/C1-type_HTH"/>
</dbReference>
<dbReference type="PROSITE" id="PS50943">
    <property type="entry name" value="HTH_CROC1"/>
    <property type="match status" value="1"/>
</dbReference>
<dbReference type="InterPro" id="IPR010982">
    <property type="entry name" value="Lambda_DNA-bd_dom_sf"/>
</dbReference>
<feature type="coiled-coil region" evidence="1">
    <location>
        <begin position="141"/>
        <end position="175"/>
    </location>
</feature>
<evidence type="ECO:0000313" key="4">
    <source>
        <dbReference type="Proteomes" id="UP000041827"/>
    </source>
</evidence>
<dbReference type="Pfam" id="PF01381">
    <property type="entry name" value="HTH_3"/>
    <property type="match status" value="1"/>
</dbReference>
<evidence type="ECO:0000259" key="2">
    <source>
        <dbReference type="PROSITE" id="PS50943"/>
    </source>
</evidence>
<dbReference type="GO" id="GO:0003677">
    <property type="term" value="F:DNA binding"/>
    <property type="evidence" value="ECO:0007669"/>
    <property type="project" value="InterPro"/>
</dbReference>
<dbReference type="AlphaFoldDB" id="A0A0T8U5X2"/>
<proteinExistence type="predicted"/>
<accession>A0A0T8U5X2</accession>
<sequence>MDNNDLLFRKPPNRLEKLMENHGVTLKEVSENTGIPITTLSGYKKNQRAPKKNNAEILAEYFGVSVAYLMGLDDVPSRDSGILHSPKEDLEETIKLMFDLGREEGFSEEFLIELTDRVFKSHPSQKWIEYTKAIEPIKLEIAEWQEKETELQEQLETVQSHINRLKNQIRKIERQYYPDF</sequence>
<dbReference type="Proteomes" id="UP000041827">
    <property type="component" value="Unassembled WGS sequence"/>
</dbReference>
<feature type="domain" description="HTH cro/C1-type" evidence="2">
    <location>
        <begin position="15"/>
        <end position="69"/>
    </location>
</feature>
<dbReference type="CDD" id="cd00093">
    <property type="entry name" value="HTH_XRE"/>
    <property type="match status" value="1"/>
</dbReference>
<dbReference type="EMBL" id="CMJT01000006">
    <property type="protein sequence ID" value="CKA87120.1"/>
    <property type="molecule type" value="Genomic_DNA"/>
</dbReference>
<evidence type="ECO:0000313" key="3">
    <source>
        <dbReference type="EMBL" id="CKA87120.1"/>
    </source>
</evidence>
<reference evidence="4" key="1">
    <citation type="submission" date="2015-03" db="EMBL/GenBank/DDBJ databases">
        <authorList>
            <consortium name="Pathogen Informatics"/>
        </authorList>
    </citation>
    <scope>NUCLEOTIDE SEQUENCE [LARGE SCALE GENOMIC DNA]</scope>
    <source>
        <strain evidence="4">SMRU2248</strain>
    </source>
</reference>
<evidence type="ECO:0000256" key="1">
    <source>
        <dbReference type="SAM" id="Coils"/>
    </source>
</evidence>